<dbReference type="AlphaFoldDB" id="A0A4R3N5X8"/>
<organism evidence="1 2">
    <name type="scientific">Thermomonas haemolytica</name>
    <dbReference type="NCBI Taxonomy" id="141949"/>
    <lineage>
        <taxon>Bacteria</taxon>
        <taxon>Pseudomonadati</taxon>
        <taxon>Pseudomonadota</taxon>
        <taxon>Gammaproteobacteria</taxon>
        <taxon>Lysobacterales</taxon>
        <taxon>Lysobacteraceae</taxon>
        <taxon>Thermomonas</taxon>
    </lineage>
</organism>
<dbReference type="RefSeq" id="WP_114960530.1">
    <property type="nucleotide sequence ID" value="NZ_MSZW01000022.1"/>
</dbReference>
<gene>
    <name evidence="1" type="ORF">EDC34_10744</name>
</gene>
<evidence type="ECO:0000313" key="1">
    <source>
        <dbReference type="EMBL" id="TCT22493.1"/>
    </source>
</evidence>
<reference evidence="1 2" key="1">
    <citation type="submission" date="2019-03" db="EMBL/GenBank/DDBJ databases">
        <title>Genomic Encyclopedia of Type Strains, Phase IV (KMG-IV): sequencing the most valuable type-strain genomes for metagenomic binning, comparative biology and taxonomic classification.</title>
        <authorList>
            <person name="Goeker M."/>
        </authorList>
    </citation>
    <scope>NUCLEOTIDE SEQUENCE [LARGE SCALE GENOMIC DNA]</scope>
    <source>
        <strain evidence="1 2">DSM 13605</strain>
    </source>
</reference>
<proteinExistence type="predicted"/>
<dbReference type="OrthoDB" id="6054402at2"/>
<name>A0A4R3N5X8_9GAMM</name>
<sequence>MFCVLACDLPAALAWPGALLVAAGAGVQLRRYRRLPACVVEIAPAAGIARCDGRPLQSLRLRGSLAFIGWRQADGRRAWRLFWPDQLDAAQRRELKLALRRPAAAAGAPSMAR</sequence>
<evidence type="ECO:0008006" key="3">
    <source>
        <dbReference type="Google" id="ProtNLM"/>
    </source>
</evidence>
<comment type="caution">
    <text evidence="1">The sequence shown here is derived from an EMBL/GenBank/DDBJ whole genome shotgun (WGS) entry which is preliminary data.</text>
</comment>
<protein>
    <recommendedName>
        <fullName evidence="3">Toxin CptA</fullName>
    </recommendedName>
</protein>
<dbReference type="EMBL" id="SMAP01000007">
    <property type="protein sequence ID" value="TCT22493.1"/>
    <property type="molecule type" value="Genomic_DNA"/>
</dbReference>
<accession>A0A4R3N5X8</accession>
<dbReference type="Proteomes" id="UP000295414">
    <property type="component" value="Unassembled WGS sequence"/>
</dbReference>
<evidence type="ECO:0000313" key="2">
    <source>
        <dbReference type="Proteomes" id="UP000295414"/>
    </source>
</evidence>
<keyword evidence="2" id="KW-1185">Reference proteome</keyword>